<dbReference type="EMBL" id="JAKMUZ010000011">
    <property type="protein sequence ID" value="MCZ9296235.1"/>
    <property type="molecule type" value="Genomic_DNA"/>
</dbReference>
<dbReference type="InterPro" id="IPR001584">
    <property type="entry name" value="Integrase_cat-core"/>
</dbReference>
<protein>
    <submittedName>
        <fullName evidence="3">IS481 family transposase</fullName>
    </submittedName>
</protein>
<feature type="domain" description="Integrase catalytic" evidence="2">
    <location>
        <begin position="137"/>
        <end position="307"/>
    </location>
</feature>
<dbReference type="NCBIfam" id="NF033577">
    <property type="entry name" value="transpos_IS481"/>
    <property type="match status" value="1"/>
</dbReference>
<dbReference type="InterPro" id="IPR009057">
    <property type="entry name" value="Homeodomain-like_sf"/>
</dbReference>
<comment type="caution">
    <text evidence="3">The sequence shown here is derived from an EMBL/GenBank/DDBJ whole genome shotgun (WGS) entry which is preliminary data.</text>
</comment>
<dbReference type="SUPFAM" id="SSF46689">
    <property type="entry name" value="Homeodomain-like"/>
    <property type="match status" value="1"/>
</dbReference>
<reference evidence="4 6" key="2">
    <citation type="submission" date="2024-01" db="EMBL/GenBank/DDBJ databases">
        <title>Description of two novel Corynebacterium species isolated from human nasal passages and skin.</title>
        <authorList>
            <person name="Popowitch E."/>
            <person name="Tran T.H."/>
            <person name="Escapa I.F."/>
            <person name="Bhatt E."/>
            <person name="Sozat A.K."/>
            <person name="Roberts A.Q."/>
            <person name="Segre J.A."/>
            <person name="Kong H."/>
            <person name="Conlan S."/>
            <person name="Lemon K.P."/>
            <person name="Kelly M.S."/>
        </authorList>
    </citation>
    <scope>NUCLEOTIDE SEQUENCE [LARGE SCALE GENOMIC DNA]</scope>
    <source>
        <strain evidence="4 6">KPL2619</strain>
    </source>
</reference>
<dbReference type="PANTHER" id="PTHR35004">
    <property type="entry name" value="TRANSPOSASE RV3428C-RELATED"/>
    <property type="match status" value="1"/>
</dbReference>
<dbReference type="Pfam" id="PF13518">
    <property type="entry name" value="HTH_28"/>
    <property type="match status" value="1"/>
</dbReference>
<feature type="region of interest" description="Disordered" evidence="1">
    <location>
        <begin position="48"/>
        <end position="67"/>
    </location>
</feature>
<proteinExistence type="predicted"/>
<dbReference type="Gene3D" id="3.30.420.10">
    <property type="entry name" value="Ribonuclease H-like superfamily/Ribonuclease H"/>
    <property type="match status" value="1"/>
</dbReference>
<dbReference type="EMBL" id="JBBMGJ010000044">
    <property type="protein sequence ID" value="MEK0146623.1"/>
    <property type="molecule type" value="Genomic_DNA"/>
</dbReference>
<dbReference type="Proteomes" id="UP001146439">
    <property type="component" value="Unassembled WGS sequence"/>
</dbReference>
<sequence>MEQKSKPSPKIIIETMLATGMTQAEAADHFGVSTRWIRTLQARYREGGINSLKPRSKRPRTNPRALNPSTVDRILKLRQDLTERGTNAGAHTIRWHLQQEGIDPPPAPSTIHRVLANNGHVIAQPQKRPHSSWIRFQADQPNETWQMDYSDWTIAGHKRVAILTILDDHSRFIISCCAYNNATVGNVIESFINAGQTHGYPQSTLTDNGRAFTTSTDRTNPARNGFEQLLIDLGIKQKNGKPYHPQTQGKVERFHYTLKLALASKTPAQSLDELNSQLKEIIEYYNHKRPHRALNRTTPAEAYTALPKALPADIKPDHDYRLRTDKVGTNGKTTLRWGGKLRRLYIGRRWGGEPITMVCIDNRVNIKITATGAQIAAYTLAEEKIYYNKKDNELDPQRDN</sequence>
<dbReference type="RefSeq" id="WP_238801650.1">
    <property type="nucleotide sequence ID" value="NZ_JAKMUZ010000011.1"/>
</dbReference>
<dbReference type="InterPro" id="IPR036397">
    <property type="entry name" value="RNaseH_sf"/>
</dbReference>
<evidence type="ECO:0000259" key="2">
    <source>
        <dbReference type="PROSITE" id="PS50994"/>
    </source>
</evidence>
<dbReference type="PROSITE" id="PS50994">
    <property type="entry name" value="INTEGRASE"/>
    <property type="match status" value="1"/>
</dbReference>
<evidence type="ECO:0000313" key="5">
    <source>
        <dbReference type="Proteomes" id="UP001146439"/>
    </source>
</evidence>
<name>A0A9X3LY45_9CORY</name>
<dbReference type="Proteomes" id="UP001371299">
    <property type="component" value="Unassembled WGS sequence"/>
</dbReference>
<dbReference type="InterPro" id="IPR012337">
    <property type="entry name" value="RNaseH-like_sf"/>
</dbReference>
<organism evidence="3 5">
    <name type="scientific">Corynebacterium yonathiae</name>
    <dbReference type="NCBI Taxonomy" id="2913504"/>
    <lineage>
        <taxon>Bacteria</taxon>
        <taxon>Bacillati</taxon>
        <taxon>Actinomycetota</taxon>
        <taxon>Actinomycetes</taxon>
        <taxon>Mycobacteriales</taxon>
        <taxon>Corynebacteriaceae</taxon>
        <taxon>Corynebacterium</taxon>
    </lineage>
</organism>
<dbReference type="InterPro" id="IPR055247">
    <property type="entry name" value="InsJ-like_HTH"/>
</dbReference>
<evidence type="ECO:0000256" key="1">
    <source>
        <dbReference type="SAM" id="MobiDB-lite"/>
    </source>
</evidence>
<dbReference type="Pfam" id="PF13683">
    <property type="entry name" value="rve_3"/>
    <property type="match status" value="1"/>
</dbReference>
<dbReference type="GO" id="GO:0015074">
    <property type="term" value="P:DNA integration"/>
    <property type="evidence" value="ECO:0007669"/>
    <property type="project" value="InterPro"/>
</dbReference>
<dbReference type="PANTHER" id="PTHR35004:SF7">
    <property type="entry name" value="INTEGRASE PROTEIN"/>
    <property type="match status" value="1"/>
</dbReference>
<dbReference type="SUPFAM" id="SSF53098">
    <property type="entry name" value="Ribonuclease H-like"/>
    <property type="match status" value="1"/>
</dbReference>
<dbReference type="GO" id="GO:0003676">
    <property type="term" value="F:nucleic acid binding"/>
    <property type="evidence" value="ECO:0007669"/>
    <property type="project" value="InterPro"/>
</dbReference>
<keyword evidence="6" id="KW-1185">Reference proteome</keyword>
<accession>A0A9X3LY45</accession>
<evidence type="ECO:0000313" key="3">
    <source>
        <dbReference type="EMBL" id="MCZ9296235.1"/>
    </source>
</evidence>
<evidence type="ECO:0000313" key="4">
    <source>
        <dbReference type="EMBL" id="MEK0146623.1"/>
    </source>
</evidence>
<evidence type="ECO:0000313" key="6">
    <source>
        <dbReference type="Proteomes" id="UP001371299"/>
    </source>
</evidence>
<reference evidence="3" key="1">
    <citation type="submission" date="2022-02" db="EMBL/GenBank/DDBJ databases">
        <title>Corynebacterium sp. from urogenital microbiome.</title>
        <authorList>
            <person name="Cappelli E.A."/>
            <person name="Ribeiro T.G."/>
            <person name="Peixe L."/>
        </authorList>
    </citation>
    <scope>NUCLEOTIDE SEQUENCE</scope>
    <source>
        <strain evidence="3">C21Ua_68</strain>
    </source>
</reference>
<gene>
    <name evidence="3" type="ORF">L8V22_06620</name>
    <name evidence="4" type="ORF">WMQ01_11230</name>
</gene>
<dbReference type="InterPro" id="IPR047656">
    <property type="entry name" value="IS481-like_transpos"/>
</dbReference>
<dbReference type="AlphaFoldDB" id="A0A9X3LY45"/>